<reference evidence="1 2" key="1">
    <citation type="submission" date="2013-02" db="EMBL/GenBank/DDBJ databases">
        <title>The complete genome sequence of Corynebacterium vitaeruminis DSM 20294.</title>
        <authorList>
            <person name="Ruckert C."/>
            <person name="Albersmeier A."/>
            <person name="Kalinowski J."/>
        </authorList>
    </citation>
    <scope>NUCLEOTIDE SEQUENCE [LARGE SCALE GENOMIC DNA]</scope>
    <source>
        <strain evidence="2">ATCC 10234</strain>
    </source>
</reference>
<dbReference type="Proteomes" id="UP000019222">
    <property type="component" value="Chromosome"/>
</dbReference>
<dbReference type="HOGENOM" id="CLU_127098_1_1_11"/>
<dbReference type="RefSeq" id="WP_025252462.1">
    <property type="nucleotide sequence ID" value="NZ_CP004353.1"/>
</dbReference>
<dbReference type="eggNOG" id="ENOG5034344">
    <property type="taxonomic scope" value="Bacteria"/>
</dbReference>
<dbReference type="STRING" id="1224164.B843_05190"/>
<sequence>MNTFTARVERGTGWWVIQLLEEPGLVTQTRRLDQVEAAVRDALSLFPELTDDPSNAKIELVIPGSCEARATRARQRLEELRREESSQLDHIAALAQQLADSGYSYRDIAFLLGISFGRVSQILKERDVPKLTSASD</sequence>
<gene>
    <name evidence="1" type="ORF">B843_05190</name>
</gene>
<organism evidence="1 2">
    <name type="scientific">Corynebacterium vitaeruminis DSM 20294</name>
    <dbReference type="NCBI Taxonomy" id="1224164"/>
    <lineage>
        <taxon>Bacteria</taxon>
        <taxon>Bacillati</taxon>
        <taxon>Actinomycetota</taxon>
        <taxon>Actinomycetes</taxon>
        <taxon>Mycobacteriales</taxon>
        <taxon>Corynebacteriaceae</taxon>
        <taxon>Corynebacterium</taxon>
    </lineage>
</organism>
<name>W5XZT5_9CORY</name>
<evidence type="ECO:0000313" key="1">
    <source>
        <dbReference type="EMBL" id="AHI22427.1"/>
    </source>
</evidence>
<proteinExistence type="predicted"/>
<dbReference type="AlphaFoldDB" id="W5XZT5"/>
<dbReference type="KEGG" id="cvt:B843_05190"/>
<evidence type="ECO:0000313" key="2">
    <source>
        <dbReference type="Proteomes" id="UP000019222"/>
    </source>
</evidence>
<protein>
    <submittedName>
        <fullName evidence="1">Uncharacterized protein</fullName>
    </submittedName>
</protein>
<keyword evidence="2" id="KW-1185">Reference proteome</keyword>
<dbReference type="EMBL" id="CP004353">
    <property type="protein sequence ID" value="AHI22427.1"/>
    <property type="molecule type" value="Genomic_DNA"/>
</dbReference>
<accession>W5XZT5</accession>